<evidence type="ECO:0008006" key="9">
    <source>
        <dbReference type="Google" id="ProtNLM"/>
    </source>
</evidence>
<accession>A0A9W9VFV9</accession>
<dbReference type="EMBL" id="JAPZBS010000002">
    <property type="protein sequence ID" value="KAJ5380663.1"/>
    <property type="molecule type" value="Genomic_DNA"/>
</dbReference>
<proteinExistence type="predicted"/>
<organism evidence="7 8">
    <name type="scientific">Penicillium cataractarum</name>
    <dbReference type="NCBI Taxonomy" id="2100454"/>
    <lineage>
        <taxon>Eukaryota</taxon>
        <taxon>Fungi</taxon>
        <taxon>Dikarya</taxon>
        <taxon>Ascomycota</taxon>
        <taxon>Pezizomycotina</taxon>
        <taxon>Eurotiomycetes</taxon>
        <taxon>Eurotiomycetidae</taxon>
        <taxon>Eurotiales</taxon>
        <taxon>Aspergillaceae</taxon>
        <taxon>Penicillium</taxon>
    </lineage>
</organism>
<evidence type="ECO:0000256" key="2">
    <source>
        <dbReference type="ARBA" id="ARBA00022833"/>
    </source>
</evidence>
<reference evidence="7" key="2">
    <citation type="journal article" date="2023" name="IMA Fungus">
        <title>Comparative genomic study of the Penicillium genus elucidates a diverse pangenome and 15 lateral gene transfer events.</title>
        <authorList>
            <person name="Petersen C."/>
            <person name="Sorensen T."/>
            <person name="Nielsen M.R."/>
            <person name="Sondergaard T.E."/>
            <person name="Sorensen J.L."/>
            <person name="Fitzpatrick D.A."/>
            <person name="Frisvad J.C."/>
            <person name="Nielsen K.L."/>
        </authorList>
    </citation>
    <scope>NUCLEOTIDE SEQUENCE</scope>
    <source>
        <strain evidence="7">IBT 29864</strain>
    </source>
</reference>
<keyword evidence="4" id="KW-0804">Transcription</keyword>
<name>A0A9W9VFV9_9EURO</name>
<evidence type="ECO:0000256" key="3">
    <source>
        <dbReference type="ARBA" id="ARBA00023015"/>
    </source>
</evidence>
<evidence type="ECO:0000313" key="7">
    <source>
        <dbReference type="EMBL" id="KAJ5380663.1"/>
    </source>
</evidence>
<comment type="caution">
    <text evidence="7">The sequence shown here is derived from an EMBL/GenBank/DDBJ whole genome shotgun (WGS) entry which is preliminary data.</text>
</comment>
<evidence type="ECO:0000256" key="6">
    <source>
        <dbReference type="SAM" id="Phobius"/>
    </source>
</evidence>
<sequence length="340" mass="37291">MMHLINPLMSVSELELPLYSAESVWTALRAVQWKEEFMNEAGQSTCVADSRPASLISCVRQALSRHLSRSSTTTSLILYGLWSHVWSCRQNHDLMSNGLDMPSEGLPVSSEVNDLANTIQAIPVTKSDSTETDPQLPMISAFLSLALYTPLPALQKFLGRYGDQEAQDAAPLLHDWMLSRNSRYALDYAARILHSAHHTKTPCLHGFSAYAVYTAGLALFCYGVIVTTRTRRTHIGNNALNSTQTLDSSPTTWLGEMDDNAQAQQVFLASGYGVPAIRLQSVASVAYVHQPESISALVTSIFTRQGTLTLDEMPGFTESLVRILQSLANSAVRREVDLGG</sequence>
<evidence type="ECO:0000256" key="4">
    <source>
        <dbReference type="ARBA" id="ARBA00023163"/>
    </source>
</evidence>
<dbReference type="Proteomes" id="UP001147782">
    <property type="component" value="Unassembled WGS sequence"/>
</dbReference>
<keyword evidence="8" id="KW-1185">Reference proteome</keyword>
<dbReference type="PANTHER" id="PTHR47660:SF2">
    <property type="entry name" value="TRANSCRIPTION FACTOR WITH C2H2 AND ZN(2)-CYS(6) DNA BINDING DOMAIN (EUROFUNG)"/>
    <property type="match status" value="1"/>
</dbReference>
<keyword evidence="6" id="KW-0472">Membrane</keyword>
<reference evidence="7" key="1">
    <citation type="submission" date="2022-11" db="EMBL/GenBank/DDBJ databases">
        <authorList>
            <person name="Petersen C."/>
        </authorList>
    </citation>
    <scope>NUCLEOTIDE SEQUENCE</scope>
    <source>
        <strain evidence="7">IBT 29864</strain>
    </source>
</reference>
<gene>
    <name evidence="7" type="ORF">N7496_003091</name>
</gene>
<dbReference type="OrthoDB" id="40579at2759"/>
<keyword evidence="6" id="KW-1133">Transmembrane helix</keyword>
<keyword evidence="6" id="KW-0812">Transmembrane</keyword>
<evidence type="ECO:0000256" key="1">
    <source>
        <dbReference type="ARBA" id="ARBA00022723"/>
    </source>
</evidence>
<dbReference type="AlphaFoldDB" id="A0A9W9VFV9"/>
<dbReference type="GeneID" id="81435199"/>
<evidence type="ECO:0000256" key="5">
    <source>
        <dbReference type="ARBA" id="ARBA00023242"/>
    </source>
</evidence>
<keyword evidence="1" id="KW-0479">Metal-binding</keyword>
<keyword evidence="3" id="KW-0805">Transcription regulation</keyword>
<keyword evidence="5" id="KW-0539">Nucleus</keyword>
<dbReference type="GO" id="GO:0046872">
    <property type="term" value="F:metal ion binding"/>
    <property type="evidence" value="ECO:0007669"/>
    <property type="project" value="UniProtKB-KW"/>
</dbReference>
<dbReference type="PANTHER" id="PTHR47660">
    <property type="entry name" value="TRANSCRIPTION FACTOR WITH C2H2 AND ZN(2)-CYS(6) DNA BINDING DOMAIN (EUROFUNG)-RELATED-RELATED"/>
    <property type="match status" value="1"/>
</dbReference>
<dbReference type="RefSeq" id="XP_056558234.1">
    <property type="nucleotide sequence ID" value="XM_056696022.1"/>
</dbReference>
<evidence type="ECO:0000313" key="8">
    <source>
        <dbReference type="Proteomes" id="UP001147782"/>
    </source>
</evidence>
<feature type="transmembrane region" description="Helical" evidence="6">
    <location>
        <begin position="207"/>
        <end position="225"/>
    </location>
</feature>
<keyword evidence="2" id="KW-0862">Zinc</keyword>
<protein>
    <recommendedName>
        <fullName evidence="9">Transcription factor domain-containing protein</fullName>
    </recommendedName>
</protein>